<evidence type="ECO:0000256" key="1">
    <source>
        <dbReference type="ARBA" id="ARBA00004167"/>
    </source>
</evidence>
<proteinExistence type="evidence at transcript level"/>
<keyword evidence="4" id="KW-0735">Signal-anchor</keyword>
<dbReference type="GO" id="GO:0016413">
    <property type="term" value="F:O-acetyltransferase activity"/>
    <property type="evidence" value="ECO:0007669"/>
    <property type="project" value="InterPro"/>
</dbReference>
<sequence length="390" mass="44923">MKSSLAEKEKSSAIEKSSDITAEELPPTKVEKSSAIEKKVCDYTEGKWVQDSRKPIYSGKMCKRWLSGMWACRLTQRPDFSYEKYRWQPDNCDMPDFKGRHFLARMQHKTIAFAGDSLGRQQFQSIMCLITGGKDSTDVQDVGKEYGLVRARGAIRPDGWAYRFRKTNTTVLYYWSASLCEIEPLNPGNPSTNFAMHLDRPAWFLRTNLYRFDVVVLNTGHHWNRGKLNANRWHMYVNGQPKNDRTLRDLKSARNLTVHSVVKWLDEQFDKYPNLRVFMRTLSPRHFFNGDWNSGGRCDNTKLLFGSHNVSHNNDPAAESAVQGTRVEYLDITGISELRDDAHLSKYSLKSNNGSQDCLHWCLPGVPDTWNELLFARLLFPQPKKPSAQI</sequence>
<keyword evidence="5" id="KW-1133">Transmembrane helix</keyword>
<keyword evidence="6" id="KW-0472">Membrane</keyword>
<dbReference type="AlphaFoldDB" id="A9NUP3"/>
<dbReference type="InterPro" id="IPR025846">
    <property type="entry name" value="TBL_N"/>
</dbReference>
<dbReference type="PANTHER" id="PTHR32285">
    <property type="entry name" value="PROTEIN TRICHOME BIREFRINGENCE-LIKE 9-RELATED"/>
    <property type="match status" value="1"/>
</dbReference>
<name>A9NUP3_PICSI</name>
<dbReference type="GO" id="GO:0016020">
    <property type="term" value="C:membrane"/>
    <property type="evidence" value="ECO:0007669"/>
    <property type="project" value="UniProtKB-SubCell"/>
</dbReference>
<evidence type="ECO:0000256" key="4">
    <source>
        <dbReference type="ARBA" id="ARBA00022968"/>
    </source>
</evidence>
<comment type="subcellular location">
    <subcellularLocation>
        <location evidence="1">Membrane</location>
        <topology evidence="1">Single-pass membrane protein</topology>
    </subcellularLocation>
</comment>
<evidence type="ECO:0000256" key="2">
    <source>
        <dbReference type="ARBA" id="ARBA00007727"/>
    </source>
</evidence>
<organism evidence="10">
    <name type="scientific">Picea sitchensis</name>
    <name type="common">Sitka spruce</name>
    <name type="synonym">Pinus sitchensis</name>
    <dbReference type="NCBI Taxonomy" id="3332"/>
    <lineage>
        <taxon>Eukaryota</taxon>
        <taxon>Viridiplantae</taxon>
        <taxon>Streptophyta</taxon>
        <taxon>Embryophyta</taxon>
        <taxon>Tracheophyta</taxon>
        <taxon>Spermatophyta</taxon>
        <taxon>Pinopsida</taxon>
        <taxon>Pinidae</taxon>
        <taxon>Conifers I</taxon>
        <taxon>Pinales</taxon>
        <taxon>Pinaceae</taxon>
        <taxon>Picea</taxon>
    </lineage>
</organism>
<dbReference type="EMBL" id="EF085046">
    <property type="protein sequence ID" value="ABK24354.1"/>
    <property type="molecule type" value="mRNA"/>
</dbReference>
<evidence type="ECO:0000256" key="5">
    <source>
        <dbReference type="ARBA" id="ARBA00022989"/>
    </source>
</evidence>
<comment type="similarity">
    <text evidence="2">Belongs to the PC-esterase family. TBL subfamily.</text>
</comment>
<keyword evidence="3" id="KW-0812">Transmembrane</keyword>
<evidence type="ECO:0000256" key="7">
    <source>
        <dbReference type="SAM" id="MobiDB-lite"/>
    </source>
</evidence>
<evidence type="ECO:0000256" key="3">
    <source>
        <dbReference type="ARBA" id="ARBA00022692"/>
    </source>
</evidence>
<feature type="domain" description="Trichome birefringence-like C-terminal" evidence="8">
    <location>
        <begin position="94"/>
        <end position="376"/>
    </location>
</feature>
<evidence type="ECO:0000313" key="10">
    <source>
        <dbReference type="EMBL" id="ABK24354.1"/>
    </source>
</evidence>
<reference evidence="10" key="1">
    <citation type="journal article" date="2008" name="BMC Genomics">
        <title>A conifer genomics resource of 200,000 spruce (Picea spp.) ESTs and 6,464 high-quality, sequence-finished full-length cDNAs for Sitka spruce (Picea sitchensis).</title>
        <authorList>
            <person name="Ralph S.G."/>
            <person name="Chun H.J."/>
            <person name="Kolosova N."/>
            <person name="Cooper D."/>
            <person name="Oddy C."/>
            <person name="Ritland C.E."/>
            <person name="Kirkpatrick R."/>
            <person name="Moore R."/>
            <person name="Barber S."/>
            <person name="Holt R.A."/>
            <person name="Jones S.J."/>
            <person name="Marra M.A."/>
            <person name="Douglas C.J."/>
            <person name="Ritland K."/>
            <person name="Bohlmann J."/>
        </authorList>
    </citation>
    <scope>NUCLEOTIDE SEQUENCE</scope>
    <source>
        <tissue evidence="10">Green portion of the leader tissue</tissue>
    </source>
</reference>
<protein>
    <submittedName>
        <fullName evidence="10">Uncharacterized protein</fullName>
    </submittedName>
</protein>
<dbReference type="Pfam" id="PF13839">
    <property type="entry name" value="PC-Esterase"/>
    <property type="match status" value="1"/>
</dbReference>
<dbReference type="InterPro" id="IPR029962">
    <property type="entry name" value="TBL"/>
</dbReference>
<dbReference type="PANTHER" id="PTHR32285:SF333">
    <property type="entry name" value="PROTEIN TRICHOME BIREFRINGENCE-LIKE 16"/>
    <property type="match status" value="1"/>
</dbReference>
<evidence type="ECO:0000259" key="9">
    <source>
        <dbReference type="Pfam" id="PF14416"/>
    </source>
</evidence>
<feature type="region of interest" description="Disordered" evidence="7">
    <location>
        <begin position="1"/>
        <end position="33"/>
    </location>
</feature>
<feature type="compositionally biased region" description="Basic and acidic residues" evidence="7">
    <location>
        <begin position="1"/>
        <end position="18"/>
    </location>
</feature>
<feature type="domain" description="Trichome birefringence-like N-terminal" evidence="9">
    <location>
        <begin position="40"/>
        <end position="93"/>
    </location>
</feature>
<dbReference type="Pfam" id="PF14416">
    <property type="entry name" value="PMR5N"/>
    <property type="match status" value="1"/>
</dbReference>
<dbReference type="GO" id="GO:0005794">
    <property type="term" value="C:Golgi apparatus"/>
    <property type="evidence" value="ECO:0007669"/>
    <property type="project" value="TreeGrafter"/>
</dbReference>
<evidence type="ECO:0000259" key="8">
    <source>
        <dbReference type="Pfam" id="PF13839"/>
    </source>
</evidence>
<accession>A9NUP3</accession>
<dbReference type="InterPro" id="IPR026057">
    <property type="entry name" value="TBL_C"/>
</dbReference>
<evidence type="ECO:0000256" key="6">
    <source>
        <dbReference type="ARBA" id="ARBA00023136"/>
    </source>
</evidence>